<reference evidence="13 14" key="1">
    <citation type="submission" date="2018-04" db="EMBL/GenBank/DDBJ databases">
        <title>Sphingobacterium sp. M46 Genome.</title>
        <authorList>
            <person name="Cheng J."/>
            <person name="Li Y."/>
        </authorList>
    </citation>
    <scope>NUCLEOTIDE SEQUENCE [LARGE SCALE GENOMIC DNA]</scope>
    <source>
        <strain evidence="13 14">M46</strain>
    </source>
</reference>
<dbReference type="Gene3D" id="2.60.40.1120">
    <property type="entry name" value="Carboxypeptidase-like, regulatory domain"/>
    <property type="match status" value="1"/>
</dbReference>
<dbReference type="GO" id="GO:0044718">
    <property type="term" value="P:siderophore transmembrane transport"/>
    <property type="evidence" value="ECO:0007669"/>
    <property type="project" value="TreeGrafter"/>
</dbReference>
<evidence type="ECO:0000256" key="4">
    <source>
        <dbReference type="ARBA" id="ARBA00022692"/>
    </source>
</evidence>
<dbReference type="PROSITE" id="PS52016">
    <property type="entry name" value="TONB_DEPENDENT_REC_3"/>
    <property type="match status" value="1"/>
</dbReference>
<dbReference type="InterPro" id="IPR012910">
    <property type="entry name" value="Plug_dom"/>
</dbReference>
<evidence type="ECO:0000256" key="2">
    <source>
        <dbReference type="ARBA" id="ARBA00022448"/>
    </source>
</evidence>
<dbReference type="InterPro" id="IPR037066">
    <property type="entry name" value="Plug_dom_sf"/>
</dbReference>
<dbReference type="OrthoDB" id="8670144at2"/>
<evidence type="ECO:0000259" key="12">
    <source>
        <dbReference type="Pfam" id="PF07715"/>
    </source>
</evidence>
<evidence type="ECO:0000256" key="1">
    <source>
        <dbReference type="ARBA" id="ARBA00004571"/>
    </source>
</evidence>
<dbReference type="InterPro" id="IPR036942">
    <property type="entry name" value="Beta-barrel_TonB_sf"/>
</dbReference>
<keyword evidence="10" id="KW-0732">Signal</keyword>
<name>A0A363NVY8_9SPHI</name>
<keyword evidence="6 8" id="KW-0472">Membrane</keyword>
<dbReference type="PANTHER" id="PTHR30069:SF42">
    <property type="entry name" value="FERRIC AEROBACTIN RECEPTOR"/>
    <property type="match status" value="1"/>
</dbReference>
<evidence type="ECO:0000256" key="7">
    <source>
        <dbReference type="ARBA" id="ARBA00023237"/>
    </source>
</evidence>
<keyword evidence="4 8" id="KW-0812">Transmembrane</keyword>
<dbReference type="InterPro" id="IPR000531">
    <property type="entry name" value="Beta-barrel_TonB"/>
</dbReference>
<dbReference type="Proteomes" id="UP000250831">
    <property type="component" value="Unassembled WGS sequence"/>
</dbReference>
<protein>
    <recommendedName>
        <fullName evidence="15">TonB-dependent receptor</fullName>
    </recommendedName>
</protein>
<evidence type="ECO:0000256" key="10">
    <source>
        <dbReference type="SAM" id="SignalP"/>
    </source>
</evidence>
<dbReference type="Pfam" id="PF13715">
    <property type="entry name" value="CarbopepD_reg_2"/>
    <property type="match status" value="1"/>
</dbReference>
<evidence type="ECO:0000259" key="11">
    <source>
        <dbReference type="Pfam" id="PF00593"/>
    </source>
</evidence>
<evidence type="ECO:0000256" key="9">
    <source>
        <dbReference type="RuleBase" id="RU003357"/>
    </source>
</evidence>
<evidence type="ECO:0000256" key="6">
    <source>
        <dbReference type="ARBA" id="ARBA00023136"/>
    </source>
</evidence>
<feature type="domain" description="TonB-dependent receptor-like beta-barrel" evidence="11">
    <location>
        <begin position="348"/>
        <end position="741"/>
    </location>
</feature>
<accession>A0A363NVY8</accession>
<organism evidence="13 14">
    <name type="scientific">Sphingobacterium athyrii</name>
    <dbReference type="NCBI Taxonomy" id="2152717"/>
    <lineage>
        <taxon>Bacteria</taxon>
        <taxon>Pseudomonadati</taxon>
        <taxon>Bacteroidota</taxon>
        <taxon>Sphingobacteriia</taxon>
        <taxon>Sphingobacteriales</taxon>
        <taxon>Sphingobacteriaceae</taxon>
        <taxon>Sphingobacterium</taxon>
    </lineage>
</organism>
<feature type="signal peptide" evidence="10">
    <location>
        <begin position="1"/>
        <end position="28"/>
    </location>
</feature>
<dbReference type="EMBL" id="QCXX01000002">
    <property type="protein sequence ID" value="PUV24976.1"/>
    <property type="molecule type" value="Genomic_DNA"/>
</dbReference>
<feature type="chain" id="PRO_5016653218" description="TonB-dependent receptor" evidence="10">
    <location>
        <begin position="29"/>
        <end position="779"/>
    </location>
</feature>
<keyword evidence="3 8" id="KW-1134">Transmembrane beta strand</keyword>
<sequence>MANPQYHMAKITAILLCCSFSLSPTLNANSLAIWNPAVTLRSLGQQQCSISGRVVDPNGLPLANVRIQLRGLNSTRSDKDGYFELTGINYGKYQLIWSCVGFESVSRDIEIVHEQHQLGLITLQAKQHSLDEVVVTASRLAEHINEVPSSVTYIGGKALDQQRQINDNLPNILMQKVPSISPSEESQNNFIAKIRGRNFLVLIDGIPQSTPLRNGGRDLRTIDASAIDHIEVVNGATAMYGNGAAGGVINYITKKPQKGKKISSSTYFNNTLSLVKPNETYGYNISQVFSGQIEKWDYVVQGKIGHTGAIRSSDGTVVSPFYGLGETRSYNTMAKMGYQIAPEHRLEFMGNYYRSLQDSKYVGTTGDFGHSPAIGIPSDTVINGGTPYNKAFHLKYDGQYGKTAASLSLYYEDMNTVFETYNQTYSDHQGARLNFNTPFRLGTSTPLSLIYGVDLLKDHTVQKTMKDDLVTPDMNMDNIAFYLQSKLNIATNWILKGGLRYENIRFKVGDLTKGGKLTVGERNNSDAFVFNMATRYNKYNYLQPFASFSQGYSIGDVGLILRNGVPLSQIDPKPVVVNNFEIGLNGRMTMWDYQLTGYYSTSKKGNTFAETSAPGNYELIQVPQRIYGLEFVGNLRPTQWLSIGTVLGYMDGRQDLKNDGSYKDKLDNSIISPFKINLNTDFKLTDRWNIYLQYLHLGGRDVFPAAEYNYGKYPISGYNLVDFQTRYKYQKLTFLFSINNLFNANYYPTHAEVRGATNEGRYYIKGRGTMANFGVQLDI</sequence>
<dbReference type="Pfam" id="PF07715">
    <property type="entry name" value="Plug"/>
    <property type="match status" value="1"/>
</dbReference>
<proteinExistence type="inferred from homology"/>
<dbReference type="InterPro" id="IPR039426">
    <property type="entry name" value="TonB-dep_rcpt-like"/>
</dbReference>
<keyword evidence="5 9" id="KW-0798">TonB box</keyword>
<dbReference type="Gene3D" id="2.170.130.10">
    <property type="entry name" value="TonB-dependent receptor, plug domain"/>
    <property type="match status" value="1"/>
</dbReference>
<dbReference type="Gene3D" id="2.40.170.20">
    <property type="entry name" value="TonB-dependent receptor, beta-barrel domain"/>
    <property type="match status" value="1"/>
</dbReference>
<evidence type="ECO:0000313" key="13">
    <source>
        <dbReference type="EMBL" id="PUV24976.1"/>
    </source>
</evidence>
<evidence type="ECO:0008006" key="15">
    <source>
        <dbReference type="Google" id="ProtNLM"/>
    </source>
</evidence>
<feature type="domain" description="TonB-dependent receptor plug" evidence="12">
    <location>
        <begin position="145"/>
        <end position="248"/>
    </location>
</feature>
<keyword evidence="2 8" id="KW-0813">Transport</keyword>
<comment type="caution">
    <text evidence="13">The sequence shown here is derived from an EMBL/GenBank/DDBJ whole genome shotgun (WGS) entry which is preliminary data.</text>
</comment>
<keyword evidence="14" id="KW-1185">Reference proteome</keyword>
<comment type="subcellular location">
    <subcellularLocation>
        <location evidence="1 8">Cell outer membrane</location>
        <topology evidence="1 8">Multi-pass membrane protein</topology>
    </subcellularLocation>
</comment>
<gene>
    <name evidence="13" type="ORF">DCO56_08485</name>
</gene>
<dbReference type="SUPFAM" id="SSF49464">
    <property type="entry name" value="Carboxypeptidase regulatory domain-like"/>
    <property type="match status" value="1"/>
</dbReference>
<dbReference type="AlphaFoldDB" id="A0A363NVY8"/>
<dbReference type="SUPFAM" id="SSF56935">
    <property type="entry name" value="Porins"/>
    <property type="match status" value="1"/>
</dbReference>
<evidence type="ECO:0000256" key="5">
    <source>
        <dbReference type="ARBA" id="ARBA00023077"/>
    </source>
</evidence>
<dbReference type="PANTHER" id="PTHR30069">
    <property type="entry name" value="TONB-DEPENDENT OUTER MEMBRANE RECEPTOR"/>
    <property type="match status" value="1"/>
</dbReference>
<evidence type="ECO:0000313" key="14">
    <source>
        <dbReference type="Proteomes" id="UP000250831"/>
    </source>
</evidence>
<dbReference type="GO" id="GO:0009279">
    <property type="term" value="C:cell outer membrane"/>
    <property type="evidence" value="ECO:0007669"/>
    <property type="project" value="UniProtKB-SubCell"/>
</dbReference>
<dbReference type="CDD" id="cd01347">
    <property type="entry name" value="ligand_gated_channel"/>
    <property type="match status" value="1"/>
</dbReference>
<keyword evidence="7 8" id="KW-0998">Cell outer membrane</keyword>
<dbReference type="InterPro" id="IPR008969">
    <property type="entry name" value="CarboxyPept-like_regulatory"/>
</dbReference>
<dbReference type="Pfam" id="PF00593">
    <property type="entry name" value="TonB_dep_Rec_b-barrel"/>
    <property type="match status" value="1"/>
</dbReference>
<evidence type="ECO:0000256" key="8">
    <source>
        <dbReference type="PROSITE-ProRule" id="PRU01360"/>
    </source>
</evidence>
<evidence type="ECO:0000256" key="3">
    <source>
        <dbReference type="ARBA" id="ARBA00022452"/>
    </source>
</evidence>
<dbReference type="GO" id="GO:0015344">
    <property type="term" value="F:siderophore uptake transmembrane transporter activity"/>
    <property type="evidence" value="ECO:0007669"/>
    <property type="project" value="TreeGrafter"/>
</dbReference>
<comment type="similarity">
    <text evidence="8 9">Belongs to the TonB-dependent receptor family.</text>
</comment>